<proteinExistence type="predicted"/>
<reference evidence="1 2" key="1">
    <citation type="submission" date="2023-09" db="EMBL/GenBank/DDBJ databases">
        <authorList>
            <person name="Rey-Velasco X."/>
        </authorList>
    </citation>
    <scope>NUCLEOTIDE SEQUENCE [LARGE SCALE GENOMIC DNA]</scope>
    <source>
        <strain evidence="1 2">P385</strain>
    </source>
</reference>
<dbReference type="PANTHER" id="PTHR38767:SF1">
    <property type="entry name" value="DNA POLYMERASE III SUBUNIT CHI"/>
    <property type="match status" value="1"/>
</dbReference>
<evidence type="ECO:0000313" key="1">
    <source>
        <dbReference type="EMBL" id="MDT0617709.1"/>
    </source>
</evidence>
<protein>
    <submittedName>
        <fullName evidence="1">DNA polymerase III subunit chi</fullName>
        <ecNumber evidence="1">2.7.7.7</ecNumber>
    </submittedName>
</protein>
<comment type="caution">
    <text evidence="1">The sequence shown here is derived from an EMBL/GenBank/DDBJ whole genome shotgun (WGS) entry which is preliminary data.</text>
</comment>
<dbReference type="EMBL" id="JAVRHY010000003">
    <property type="protein sequence ID" value="MDT0617709.1"/>
    <property type="molecule type" value="Genomic_DNA"/>
</dbReference>
<dbReference type="RefSeq" id="WP_311657590.1">
    <property type="nucleotide sequence ID" value="NZ_JAVRHY010000003.1"/>
</dbReference>
<gene>
    <name evidence="1" type="ORF">RM531_04420</name>
</gene>
<name>A0ABU3B5H7_9GAMM</name>
<dbReference type="Pfam" id="PF04364">
    <property type="entry name" value="DNA_pol3_chi"/>
    <property type="match status" value="1"/>
</dbReference>
<dbReference type="EC" id="2.7.7.7" evidence="1"/>
<sequence>MTEVSFYIVEAEGADAGMRTACRLAEKAHDQGHRVYLHVADAAAAQTLDGLLWTFRQGSFVPHLVATARGEQDPTPVVIGHDAEPPGDFDDVLISLTDEVPAFFSRFTRSLEIVTPGNRLAARQRYRFYQERGYPLETHKIA</sequence>
<dbReference type="GO" id="GO:0003887">
    <property type="term" value="F:DNA-directed DNA polymerase activity"/>
    <property type="evidence" value="ECO:0007669"/>
    <property type="project" value="UniProtKB-EC"/>
</dbReference>
<accession>A0ABU3B5H7</accession>
<keyword evidence="2" id="KW-1185">Reference proteome</keyword>
<organism evidence="1 2">
    <name type="scientific">Spectribacter acetivorans</name>
    <dbReference type="NCBI Taxonomy" id="3075603"/>
    <lineage>
        <taxon>Bacteria</taxon>
        <taxon>Pseudomonadati</taxon>
        <taxon>Pseudomonadota</taxon>
        <taxon>Gammaproteobacteria</taxon>
        <taxon>Salinisphaerales</taxon>
        <taxon>Salinisphaeraceae</taxon>
        <taxon>Spectribacter</taxon>
    </lineage>
</organism>
<keyword evidence="1" id="KW-0808">Transferase</keyword>
<keyword evidence="1" id="KW-0548">Nucleotidyltransferase</keyword>
<dbReference type="Proteomes" id="UP001259982">
    <property type="component" value="Unassembled WGS sequence"/>
</dbReference>
<dbReference type="InterPro" id="IPR007459">
    <property type="entry name" value="DNA_pol3_chi"/>
</dbReference>
<dbReference type="PANTHER" id="PTHR38767">
    <property type="entry name" value="DNA POLYMERASE III SUBUNIT CHI"/>
    <property type="match status" value="1"/>
</dbReference>
<dbReference type="Gene3D" id="3.40.50.10110">
    <property type="entry name" value="DNA polymerase III subunit chi"/>
    <property type="match status" value="1"/>
</dbReference>
<dbReference type="SUPFAM" id="SSF102400">
    <property type="entry name" value="DNA polymerase III chi subunit"/>
    <property type="match status" value="1"/>
</dbReference>
<evidence type="ECO:0000313" key="2">
    <source>
        <dbReference type="Proteomes" id="UP001259982"/>
    </source>
</evidence>
<dbReference type="InterPro" id="IPR036768">
    <property type="entry name" value="PolIII_chi_sf"/>
</dbReference>